<dbReference type="GO" id="GO:0022857">
    <property type="term" value="F:transmembrane transporter activity"/>
    <property type="evidence" value="ECO:0007669"/>
    <property type="project" value="UniProtKB-ARBA"/>
</dbReference>
<gene>
    <name evidence="6" type="ORF">GLYMA_10G269900</name>
</gene>
<dbReference type="AlphaFoldDB" id="K7LLQ0"/>
<keyword evidence="3" id="KW-0812">Transmembrane</keyword>
<evidence type="ECO:0000313" key="7">
    <source>
        <dbReference type="EnsemblPlants" id="KRH35881"/>
    </source>
</evidence>
<dbReference type="HOGENOM" id="CLU_1771371_0_0_1"/>
<dbReference type="PaxDb" id="3847-GLYMA10G41573.1"/>
<keyword evidence="4" id="KW-1133">Transmembrane helix</keyword>
<keyword evidence="2" id="KW-0813">Transport</keyword>
<evidence type="ECO:0000256" key="5">
    <source>
        <dbReference type="ARBA" id="ARBA00023136"/>
    </source>
</evidence>
<dbReference type="PANTHER" id="PTHR45649:SF37">
    <property type="entry name" value="AMINO-ACID PERMEASE BAT1-LIKE PROTEIN"/>
    <property type="match status" value="1"/>
</dbReference>
<sequence>MTPPSHVVAITNGDARLLELGNKQELKRHFSLGSLFLGHLNFRPLVFCFISADWHHQFTTLYNTGLNYGGPVSMQYGWFMALAFTMLVALSMAEICSSIQLLEVSIIGVPNLLALDGHPLLPGLLAVGRVNKCELFTCRTNSDYHSP</sequence>
<dbReference type="InParanoid" id="K7LLQ0"/>
<keyword evidence="8" id="KW-1185">Reference proteome</keyword>
<reference evidence="7" key="2">
    <citation type="submission" date="2018-02" db="UniProtKB">
        <authorList>
            <consortium name="EnsemblPlants"/>
        </authorList>
    </citation>
    <scope>IDENTIFICATION</scope>
    <source>
        <strain evidence="7">Williams 82</strain>
    </source>
</reference>
<dbReference type="GO" id="GO:0016020">
    <property type="term" value="C:membrane"/>
    <property type="evidence" value="ECO:0007669"/>
    <property type="project" value="UniProtKB-SubCell"/>
</dbReference>
<reference evidence="6" key="3">
    <citation type="submission" date="2018-07" db="EMBL/GenBank/DDBJ databases">
        <title>WGS assembly of Glycine max.</title>
        <authorList>
            <person name="Schmutz J."/>
            <person name="Cannon S."/>
            <person name="Schlueter J."/>
            <person name="Ma J."/>
            <person name="Mitros T."/>
            <person name="Nelson W."/>
            <person name="Hyten D."/>
            <person name="Song Q."/>
            <person name="Thelen J."/>
            <person name="Cheng J."/>
            <person name="Xu D."/>
            <person name="Hellsten U."/>
            <person name="May G."/>
            <person name="Yu Y."/>
            <person name="Sakurai T."/>
            <person name="Umezawa T."/>
            <person name="Bhattacharyya M."/>
            <person name="Sandhu D."/>
            <person name="Valliyodan B."/>
            <person name="Lindquist E."/>
            <person name="Peto M."/>
            <person name="Grant D."/>
            <person name="Shu S."/>
            <person name="Goodstein D."/>
            <person name="Barry K."/>
            <person name="Futrell-Griggs M."/>
            <person name="Abernathy B."/>
            <person name="Du J."/>
            <person name="Tian Z."/>
            <person name="Zhu L."/>
            <person name="Gill N."/>
            <person name="Joshi T."/>
            <person name="Libault M."/>
            <person name="Sethuraman A."/>
            <person name="Zhang X."/>
            <person name="Shinozaki K."/>
            <person name="Nguyen H."/>
            <person name="Wing R."/>
            <person name="Cregan P."/>
            <person name="Specht J."/>
            <person name="Grimwood J."/>
            <person name="Rokhsar D."/>
            <person name="Stacey G."/>
            <person name="Shoemaker R."/>
            <person name="Jackson S."/>
        </authorList>
    </citation>
    <scope>NUCLEOTIDE SEQUENCE</scope>
    <source>
        <tissue evidence="6">Callus</tissue>
    </source>
</reference>
<evidence type="ECO:0000256" key="4">
    <source>
        <dbReference type="ARBA" id="ARBA00022989"/>
    </source>
</evidence>
<dbReference type="EMBL" id="CM000843">
    <property type="protein sequence ID" value="KRH35881.1"/>
    <property type="molecule type" value="Genomic_DNA"/>
</dbReference>
<dbReference type="Proteomes" id="UP000008827">
    <property type="component" value="Chromosome 10"/>
</dbReference>
<evidence type="ECO:0000313" key="8">
    <source>
        <dbReference type="Proteomes" id="UP000008827"/>
    </source>
</evidence>
<evidence type="ECO:0000256" key="1">
    <source>
        <dbReference type="ARBA" id="ARBA00004141"/>
    </source>
</evidence>
<evidence type="ECO:0000256" key="2">
    <source>
        <dbReference type="ARBA" id="ARBA00022448"/>
    </source>
</evidence>
<reference evidence="6 7" key="1">
    <citation type="journal article" date="2010" name="Nature">
        <title>Genome sequence of the palaeopolyploid soybean.</title>
        <authorList>
            <person name="Schmutz J."/>
            <person name="Cannon S.B."/>
            <person name="Schlueter J."/>
            <person name="Ma J."/>
            <person name="Mitros T."/>
            <person name="Nelson W."/>
            <person name="Hyten D.L."/>
            <person name="Song Q."/>
            <person name="Thelen J.J."/>
            <person name="Cheng J."/>
            <person name="Xu D."/>
            <person name="Hellsten U."/>
            <person name="May G.D."/>
            <person name="Yu Y."/>
            <person name="Sakurai T."/>
            <person name="Umezawa T."/>
            <person name="Bhattacharyya M.K."/>
            <person name="Sandhu D."/>
            <person name="Valliyodan B."/>
            <person name="Lindquist E."/>
            <person name="Peto M."/>
            <person name="Grant D."/>
            <person name="Shu S."/>
            <person name="Goodstein D."/>
            <person name="Barry K."/>
            <person name="Futrell-Griggs M."/>
            <person name="Abernathy B."/>
            <person name="Du J."/>
            <person name="Tian Z."/>
            <person name="Zhu L."/>
            <person name="Gill N."/>
            <person name="Joshi T."/>
            <person name="Libault M."/>
            <person name="Sethuraman A."/>
            <person name="Zhang X.-C."/>
            <person name="Shinozaki K."/>
            <person name="Nguyen H.T."/>
            <person name="Wing R.A."/>
            <person name="Cregan P."/>
            <person name="Specht J."/>
            <person name="Grimwood J."/>
            <person name="Rokhsar D."/>
            <person name="Stacey G."/>
            <person name="Shoemaker R.C."/>
            <person name="Jackson S.A."/>
        </authorList>
    </citation>
    <scope>NUCLEOTIDE SEQUENCE [LARGE SCALE GENOMIC DNA]</scope>
    <source>
        <strain evidence="7">cv. Williams 82</strain>
        <tissue evidence="6">Callus</tissue>
    </source>
</reference>
<name>K7LLQ0_SOYBN</name>
<accession>K7LLQ0</accession>
<dbReference type="EnsemblPlants" id="KRH35881">
    <property type="protein sequence ID" value="KRH35881"/>
    <property type="gene ID" value="GLYMA_10G269900"/>
</dbReference>
<organism evidence="7">
    <name type="scientific">Glycine max</name>
    <name type="common">Soybean</name>
    <name type="synonym">Glycine hispida</name>
    <dbReference type="NCBI Taxonomy" id="3847"/>
    <lineage>
        <taxon>Eukaryota</taxon>
        <taxon>Viridiplantae</taxon>
        <taxon>Streptophyta</taxon>
        <taxon>Embryophyta</taxon>
        <taxon>Tracheophyta</taxon>
        <taxon>Spermatophyta</taxon>
        <taxon>Magnoliopsida</taxon>
        <taxon>eudicotyledons</taxon>
        <taxon>Gunneridae</taxon>
        <taxon>Pentapetalae</taxon>
        <taxon>rosids</taxon>
        <taxon>fabids</taxon>
        <taxon>Fabales</taxon>
        <taxon>Fabaceae</taxon>
        <taxon>Papilionoideae</taxon>
        <taxon>50 kb inversion clade</taxon>
        <taxon>NPAAA clade</taxon>
        <taxon>indigoferoid/millettioid clade</taxon>
        <taxon>Phaseoleae</taxon>
        <taxon>Glycine</taxon>
        <taxon>Glycine subgen. Soja</taxon>
    </lineage>
</organism>
<dbReference type="eggNOG" id="KOG1289">
    <property type="taxonomic scope" value="Eukaryota"/>
</dbReference>
<dbReference type="PANTHER" id="PTHR45649">
    <property type="entry name" value="AMINO-ACID PERMEASE BAT1"/>
    <property type="match status" value="1"/>
</dbReference>
<comment type="subcellular location">
    <subcellularLocation>
        <location evidence="1">Membrane</location>
        <topology evidence="1">Multi-pass membrane protein</topology>
    </subcellularLocation>
</comment>
<keyword evidence="5" id="KW-0472">Membrane</keyword>
<evidence type="ECO:0000256" key="3">
    <source>
        <dbReference type="ARBA" id="ARBA00022692"/>
    </source>
</evidence>
<dbReference type="Gramene" id="KRH35881">
    <property type="protein sequence ID" value="KRH35881"/>
    <property type="gene ID" value="GLYMA_10G269900"/>
</dbReference>
<evidence type="ECO:0000313" key="6">
    <source>
        <dbReference type="EMBL" id="KRH35881.1"/>
    </source>
</evidence>
<proteinExistence type="predicted"/>
<protein>
    <submittedName>
        <fullName evidence="6 7">Uncharacterized protein</fullName>
    </submittedName>
</protein>